<feature type="compositionally biased region" description="Low complexity" evidence="1">
    <location>
        <begin position="37"/>
        <end position="87"/>
    </location>
</feature>
<feature type="domain" description="DUF4232" evidence="3">
    <location>
        <begin position="90"/>
        <end position="221"/>
    </location>
</feature>
<dbReference type="Proteomes" id="UP001220456">
    <property type="component" value="Unassembled WGS sequence"/>
</dbReference>
<dbReference type="PROSITE" id="PS51257">
    <property type="entry name" value="PROKAR_LIPOPROTEIN"/>
    <property type="match status" value="1"/>
</dbReference>
<feature type="signal peptide" evidence="2">
    <location>
        <begin position="1"/>
        <end position="21"/>
    </location>
</feature>
<evidence type="ECO:0000313" key="4">
    <source>
        <dbReference type="EMBL" id="MDF9277515.1"/>
    </source>
</evidence>
<reference evidence="4 5" key="1">
    <citation type="journal article" date="2023" name="Int. J. Syst. Evol. Microbiol.">
        <title>Arthrobacter vasquezii sp. nov., isolated from a soil sample from Union Glacier, Antarctica.</title>
        <authorList>
            <person name="Valenzuela-Ibaceta F."/>
            <person name="Carrasco V."/>
            <person name="Lagos-Moraga S."/>
            <person name="Dietz-Vargas C."/>
            <person name="Navarro C.A."/>
            <person name="Perez-Donoso J.M."/>
        </authorList>
    </citation>
    <scope>NUCLEOTIDE SEQUENCE [LARGE SCALE GENOMIC DNA]</scope>
    <source>
        <strain evidence="4 5">EH-1B-1</strain>
    </source>
</reference>
<dbReference type="Pfam" id="PF14016">
    <property type="entry name" value="DUF4232"/>
    <property type="match status" value="1"/>
</dbReference>
<feature type="region of interest" description="Disordered" evidence="1">
    <location>
        <begin position="27"/>
        <end position="88"/>
    </location>
</feature>
<protein>
    <submittedName>
        <fullName evidence="4">DUF4232 domain-containing protein</fullName>
    </submittedName>
</protein>
<organism evidence="4 5">
    <name type="scientific">Arthrobacter vasquezii</name>
    <dbReference type="NCBI Taxonomy" id="2977629"/>
    <lineage>
        <taxon>Bacteria</taxon>
        <taxon>Bacillati</taxon>
        <taxon>Actinomycetota</taxon>
        <taxon>Actinomycetes</taxon>
        <taxon>Micrococcales</taxon>
        <taxon>Micrococcaceae</taxon>
        <taxon>Arthrobacter</taxon>
    </lineage>
</organism>
<proteinExistence type="predicted"/>
<feature type="chain" id="PRO_5046430137" evidence="2">
    <location>
        <begin position="22"/>
        <end position="227"/>
    </location>
</feature>
<evidence type="ECO:0000313" key="5">
    <source>
        <dbReference type="Proteomes" id="UP001220456"/>
    </source>
</evidence>
<dbReference type="InterPro" id="IPR025326">
    <property type="entry name" value="DUF4232"/>
</dbReference>
<keyword evidence="5" id="KW-1185">Reference proteome</keyword>
<dbReference type="RefSeq" id="WP_277358058.1">
    <property type="nucleotide sequence ID" value="NZ_JAROKN010000011.1"/>
</dbReference>
<accession>A0ABT6CVC7</accession>
<sequence length="227" mass="22627">MTTRVPASCLLAAAVALGTLALTGCASGEPAAEETGPASSASEEPTTAEEPTPSQSTSKSASAEPSESSEPTQSATADASPTASPADGVCTADMLSAVLETEMGGGAPGSVYRQIIFTNTASEECEITGYPGVSYVDAAGNQVGAPADREPAESAEVILAPGESAVAPVKQTNAQNYGADCELTDVAGLRVYPPNDTESLIVDQTGTACAAEDIVLMTVAPTKPLSP</sequence>
<evidence type="ECO:0000259" key="3">
    <source>
        <dbReference type="Pfam" id="PF14016"/>
    </source>
</evidence>
<gene>
    <name evidence="4" type="ORF">P4U43_06890</name>
</gene>
<keyword evidence="2" id="KW-0732">Signal</keyword>
<name>A0ABT6CVC7_9MICC</name>
<comment type="caution">
    <text evidence="4">The sequence shown here is derived from an EMBL/GenBank/DDBJ whole genome shotgun (WGS) entry which is preliminary data.</text>
</comment>
<evidence type="ECO:0000256" key="1">
    <source>
        <dbReference type="SAM" id="MobiDB-lite"/>
    </source>
</evidence>
<evidence type="ECO:0000256" key="2">
    <source>
        <dbReference type="SAM" id="SignalP"/>
    </source>
</evidence>
<dbReference type="EMBL" id="JAROKN010000011">
    <property type="protein sequence ID" value="MDF9277515.1"/>
    <property type="molecule type" value="Genomic_DNA"/>
</dbReference>